<dbReference type="RefSeq" id="WP_170197055.1">
    <property type="nucleotide sequence ID" value="NZ_JABBNB010000037.1"/>
</dbReference>
<dbReference type="GO" id="GO:0004674">
    <property type="term" value="F:protein serine/threonine kinase activity"/>
    <property type="evidence" value="ECO:0007669"/>
    <property type="project" value="UniProtKB-KW"/>
</dbReference>
<dbReference type="EMBL" id="JABBNB010000037">
    <property type="protein sequence ID" value="NMO04554.1"/>
    <property type="molecule type" value="Genomic_DNA"/>
</dbReference>
<evidence type="ECO:0000256" key="1">
    <source>
        <dbReference type="ARBA" id="ARBA00012513"/>
    </source>
</evidence>
<gene>
    <name evidence="9" type="ORF">HH308_25365</name>
</gene>
<comment type="caution">
    <text evidence="9">The sequence shown here is derived from an EMBL/GenBank/DDBJ whole genome shotgun (WGS) entry which is preliminary data.</text>
</comment>
<proteinExistence type="predicted"/>
<dbReference type="Proteomes" id="UP000550729">
    <property type="component" value="Unassembled WGS sequence"/>
</dbReference>
<keyword evidence="2 9" id="KW-0723">Serine/threonine-protein kinase</keyword>
<dbReference type="Gene3D" id="3.30.200.20">
    <property type="entry name" value="Phosphorylase Kinase, domain 1"/>
    <property type="match status" value="1"/>
</dbReference>
<keyword evidence="4 7" id="KW-0547">Nucleotide-binding</keyword>
<keyword evidence="10" id="KW-1185">Reference proteome</keyword>
<dbReference type="Gene3D" id="1.10.510.10">
    <property type="entry name" value="Transferase(Phosphotransferase) domain 1"/>
    <property type="match status" value="1"/>
</dbReference>
<organism evidence="9 10">
    <name type="scientific">Gordonia asplenii</name>
    <dbReference type="NCBI Taxonomy" id="2725283"/>
    <lineage>
        <taxon>Bacteria</taxon>
        <taxon>Bacillati</taxon>
        <taxon>Actinomycetota</taxon>
        <taxon>Actinomycetes</taxon>
        <taxon>Mycobacteriales</taxon>
        <taxon>Gordoniaceae</taxon>
        <taxon>Gordonia</taxon>
    </lineage>
</organism>
<keyword evidence="5 9" id="KW-0418">Kinase</keyword>
<evidence type="ECO:0000256" key="6">
    <source>
        <dbReference type="ARBA" id="ARBA00022840"/>
    </source>
</evidence>
<dbReference type="PROSITE" id="PS00107">
    <property type="entry name" value="PROTEIN_KINASE_ATP"/>
    <property type="match status" value="1"/>
</dbReference>
<evidence type="ECO:0000256" key="2">
    <source>
        <dbReference type="ARBA" id="ARBA00022527"/>
    </source>
</evidence>
<evidence type="ECO:0000256" key="3">
    <source>
        <dbReference type="ARBA" id="ARBA00022679"/>
    </source>
</evidence>
<evidence type="ECO:0000256" key="7">
    <source>
        <dbReference type="PROSITE-ProRule" id="PRU10141"/>
    </source>
</evidence>
<keyword evidence="6 7" id="KW-0067">ATP-binding</keyword>
<dbReference type="PROSITE" id="PS00108">
    <property type="entry name" value="PROTEIN_KINASE_ST"/>
    <property type="match status" value="1"/>
</dbReference>
<evidence type="ECO:0000256" key="4">
    <source>
        <dbReference type="ARBA" id="ARBA00022741"/>
    </source>
</evidence>
<dbReference type="InterPro" id="IPR008271">
    <property type="entry name" value="Ser/Thr_kinase_AS"/>
</dbReference>
<name>A0A848L0Z8_9ACTN</name>
<dbReference type="PANTHER" id="PTHR43289">
    <property type="entry name" value="MITOGEN-ACTIVATED PROTEIN KINASE KINASE KINASE 20-RELATED"/>
    <property type="match status" value="1"/>
</dbReference>
<reference evidence="9 10" key="1">
    <citation type="submission" date="2020-04" db="EMBL/GenBank/DDBJ databases">
        <title>Gordonia sp. nov. TBRC 11910.</title>
        <authorList>
            <person name="Suriyachadkun C."/>
        </authorList>
    </citation>
    <scope>NUCLEOTIDE SEQUENCE [LARGE SCALE GENOMIC DNA]</scope>
    <source>
        <strain evidence="9 10">TBRC 11910</strain>
    </source>
</reference>
<evidence type="ECO:0000313" key="9">
    <source>
        <dbReference type="EMBL" id="NMO04554.1"/>
    </source>
</evidence>
<protein>
    <recommendedName>
        <fullName evidence="1">non-specific serine/threonine protein kinase</fullName>
        <ecNumber evidence="1">2.7.11.1</ecNumber>
    </recommendedName>
</protein>
<dbReference type="PROSITE" id="PS50011">
    <property type="entry name" value="PROTEIN_KINASE_DOM"/>
    <property type="match status" value="1"/>
</dbReference>
<dbReference type="InterPro" id="IPR000719">
    <property type="entry name" value="Prot_kinase_dom"/>
</dbReference>
<dbReference type="PANTHER" id="PTHR43289:SF6">
    <property type="entry name" value="SERINE_THREONINE-PROTEIN KINASE NEKL-3"/>
    <property type="match status" value="1"/>
</dbReference>
<dbReference type="GO" id="GO:0005524">
    <property type="term" value="F:ATP binding"/>
    <property type="evidence" value="ECO:0007669"/>
    <property type="project" value="UniProtKB-UniRule"/>
</dbReference>
<dbReference type="EC" id="2.7.11.1" evidence="1"/>
<dbReference type="AlphaFoldDB" id="A0A848L0Z8"/>
<dbReference type="SUPFAM" id="SSF56112">
    <property type="entry name" value="Protein kinase-like (PK-like)"/>
    <property type="match status" value="1"/>
</dbReference>
<accession>A0A848L0Z8</accession>
<evidence type="ECO:0000259" key="8">
    <source>
        <dbReference type="PROSITE" id="PS50011"/>
    </source>
</evidence>
<dbReference type="SMART" id="SM00220">
    <property type="entry name" value="S_TKc"/>
    <property type="match status" value="1"/>
</dbReference>
<sequence length="317" mass="33398">MEQPTATAVPTVTVGDIVAGHRVDAVLGRGGMGQVFVAHHPSIGRCALKAAPADSPMGPGSTDVRREAALMTALRHPRIVRPFGSGRAVTAAGHHLTWMTMPQIPGVDLTRAGRLRAGEVLDVARQIADALDHIHTAGIIHCDVKAANIMVERTPTGRIGGATLIDFGIARYWLRAPGPADPSFVGTLTTAPPEALRGELCGPRSDQYGLACTVYTMLAGFPPFLDDGTLQSALAARRFRAPEPLGAVDSALAGFDAVLRRALASDPADRFGSCGEFVRALNSRVVPRAATRPWIDTAPIAMSHATQLRLPQTLIPA</sequence>
<dbReference type="InterPro" id="IPR011009">
    <property type="entry name" value="Kinase-like_dom_sf"/>
</dbReference>
<feature type="binding site" evidence="7">
    <location>
        <position position="49"/>
    </location>
    <ligand>
        <name>ATP</name>
        <dbReference type="ChEBI" id="CHEBI:30616"/>
    </ligand>
</feature>
<evidence type="ECO:0000313" key="10">
    <source>
        <dbReference type="Proteomes" id="UP000550729"/>
    </source>
</evidence>
<dbReference type="InterPro" id="IPR017441">
    <property type="entry name" value="Protein_kinase_ATP_BS"/>
</dbReference>
<dbReference type="Pfam" id="PF00069">
    <property type="entry name" value="Pkinase"/>
    <property type="match status" value="1"/>
</dbReference>
<feature type="domain" description="Protein kinase" evidence="8">
    <location>
        <begin position="21"/>
        <end position="295"/>
    </location>
</feature>
<evidence type="ECO:0000256" key="5">
    <source>
        <dbReference type="ARBA" id="ARBA00022777"/>
    </source>
</evidence>
<dbReference type="CDD" id="cd14014">
    <property type="entry name" value="STKc_PknB_like"/>
    <property type="match status" value="1"/>
</dbReference>
<keyword evidence="3" id="KW-0808">Transferase</keyword>